<organism evidence="1 2">
    <name type="scientific">Cryobacterium zhongshanensis</name>
    <dbReference type="NCBI Taxonomy" id="2928153"/>
    <lineage>
        <taxon>Bacteria</taxon>
        <taxon>Bacillati</taxon>
        <taxon>Actinomycetota</taxon>
        <taxon>Actinomycetes</taxon>
        <taxon>Micrococcales</taxon>
        <taxon>Microbacteriaceae</taxon>
        <taxon>Cryobacterium</taxon>
    </lineage>
</organism>
<dbReference type="Proteomes" id="UP001165341">
    <property type="component" value="Unassembled WGS sequence"/>
</dbReference>
<sequence length="364" mass="39283">MLHSTFAPATLSARGPVSERLLAALSGRTERGGTVLDGFEALAAGALGRAPDVLVDDDLQLTLFLLYRLHYDGVVPGDEEWEWHPEILAARVVLERGFEAALRGSAPRPPLPAATRDDVARALFTLTGHEHNPGLALFVARAASRQQAVEFLVHRSVYALREADPYAWGIPRLSGRSKSALIEILADEYGDERVERMHSVLFETALLSAGLEGDYDASIDTVPAITLASLNAISMFGLNRRLRGALVGHLAAFEMTSTIPSRLYSDGFQRLGFDDSVARYFDVHVESGFAREQSACRDLAGSLAEDDPEAVGDIMFGASVFLSLDDRQSAHLLGSWADGYSSLRSDARATAELPAVTVGEPSGF</sequence>
<evidence type="ECO:0000313" key="1">
    <source>
        <dbReference type="EMBL" id="MCI4659360.1"/>
    </source>
</evidence>
<dbReference type="InterPro" id="IPR016084">
    <property type="entry name" value="Haem_Oase-like_multi-hlx"/>
</dbReference>
<name>A0AA41UGY8_9MICO</name>
<reference evidence="1" key="1">
    <citation type="submission" date="2022-03" db="EMBL/GenBank/DDBJ databases">
        <title>Cryobacterium sp. nov. strain ZS14-85, isolated from Antarctic soil.</title>
        <authorList>
            <person name="Li J."/>
            <person name="Niu G."/>
        </authorList>
    </citation>
    <scope>NUCLEOTIDE SEQUENCE</scope>
    <source>
        <strain evidence="1">ZS14-85</strain>
    </source>
</reference>
<proteinExistence type="predicted"/>
<accession>A0AA41UGY8</accession>
<dbReference type="AlphaFoldDB" id="A0AA41UGY8"/>
<dbReference type="Pfam" id="PF14518">
    <property type="entry name" value="Haem_oxygenas_2"/>
    <property type="match status" value="1"/>
</dbReference>
<dbReference type="EMBL" id="JALGAR010000005">
    <property type="protein sequence ID" value="MCI4659360.1"/>
    <property type="molecule type" value="Genomic_DNA"/>
</dbReference>
<protein>
    <submittedName>
        <fullName evidence="1">Iron-containing redox enzyme family protein</fullName>
    </submittedName>
</protein>
<gene>
    <name evidence="1" type="ORF">MQH31_16270</name>
</gene>
<comment type="caution">
    <text evidence="1">The sequence shown here is derived from an EMBL/GenBank/DDBJ whole genome shotgun (WGS) entry which is preliminary data.</text>
</comment>
<dbReference type="RefSeq" id="WP_243012896.1">
    <property type="nucleotide sequence ID" value="NZ_JALGAR010000005.1"/>
</dbReference>
<keyword evidence="2" id="KW-1185">Reference proteome</keyword>
<evidence type="ECO:0000313" key="2">
    <source>
        <dbReference type="Proteomes" id="UP001165341"/>
    </source>
</evidence>
<dbReference type="Gene3D" id="1.20.910.10">
    <property type="entry name" value="Heme oxygenase-like"/>
    <property type="match status" value="1"/>
</dbReference>
<dbReference type="SMART" id="SM01236">
    <property type="entry name" value="Haem_oxygenase_2"/>
    <property type="match status" value="1"/>
</dbReference>